<dbReference type="AlphaFoldDB" id="A0A1S3CZ45"/>
<protein>
    <submittedName>
        <fullName evidence="3">Uncharacterized protein LOC103508016</fullName>
    </submittedName>
</protein>
<sequence length="115" mass="12917">MFFFNLTVALFSVAILSSLVAVRGDDAEEGALNQFSTDLQQTVQDLEQLVQALNKSAVATQFEEKFKKILIDLVNDDKVQDTLAALRKDWKALKQDLHNINKARGEPDIFDYGVN</sequence>
<feature type="signal peptide" evidence="1">
    <location>
        <begin position="1"/>
        <end position="24"/>
    </location>
</feature>
<accession>A0A1S3CZ45</accession>
<proteinExistence type="predicted"/>
<organism evidence="2 3">
    <name type="scientific">Diaphorina citri</name>
    <name type="common">Asian citrus psyllid</name>
    <dbReference type="NCBI Taxonomy" id="121845"/>
    <lineage>
        <taxon>Eukaryota</taxon>
        <taxon>Metazoa</taxon>
        <taxon>Ecdysozoa</taxon>
        <taxon>Arthropoda</taxon>
        <taxon>Hexapoda</taxon>
        <taxon>Insecta</taxon>
        <taxon>Pterygota</taxon>
        <taxon>Neoptera</taxon>
        <taxon>Paraneoptera</taxon>
        <taxon>Hemiptera</taxon>
        <taxon>Sternorrhyncha</taxon>
        <taxon>Psylloidea</taxon>
        <taxon>Psyllidae</taxon>
        <taxon>Diaphorininae</taxon>
        <taxon>Diaphorina</taxon>
    </lineage>
</organism>
<dbReference type="PaxDb" id="121845-A0A1S3CZ45"/>
<evidence type="ECO:0000313" key="3">
    <source>
        <dbReference type="RefSeq" id="XP_008470768.1"/>
    </source>
</evidence>
<dbReference type="KEGG" id="dci:103508016"/>
<keyword evidence="1" id="KW-0732">Signal</keyword>
<keyword evidence="2" id="KW-1185">Reference proteome</keyword>
<evidence type="ECO:0000313" key="2">
    <source>
        <dbReference type="Proteomes" id="UP000079169"/>
    </source>
</evidence>
<evidence type="ECO:0000256" key="1">
    <source>
        <dbReference type="SAM" id="SignalP"/>
    </source>
</evidence>
<name>A0A1S3CZ45_DIACI</name>
<dbReference type="Proteomes" id="UP000079169">
    <property type="component" value="Unplaced"/>
</dbReference>
<gene>
    <name evidence="3" type="primary">LOC103508016</name>
</gene>
<reference evidence="3" key="1">
    <citation type="submission" date="2025-08" db="UniProtKB">
        <authorList>
            <consortium name="RefSeq"/>
        </authorList>
    </citation>
    <scope>IDENTIFICATION</scope>
</reference>
<feature type="chain" id="PRO_5010204352" evidence="1">
    <location>
        <begin position="25"/>
        <end position="115"/>
    </location>
</feature>
<dbReference type="RefSeq" id="XP_008470768.1">
    <property type="nucleotide sequence ID" value="XM_008472546.2"/>
</dbReference>
<dbReference type="GeneID" id="103508016"/>